<feature type="domain" description="Trichome birefringence-like N-terminal" evidence="8">
    <location>
        <begin position="1"/>
        <end position="43"/>
    </location>
</feature>
<dbReference type="PANTHER" id="PTHR32285:SF213">
    <property type="entry name" value="PROTEIN TRICHOME BIREFRINGENCE-LIKE 11"/>
    <property type="match status" value="1"/>
</dbReference>
<dbReference type="InParanoid" id="D8RLT8"/>
<evidence type="ECO:0000256" key="3">
    <source>
        <dbReference type="ARBA" id="ARBA00022692"/>
    </source>
</evidence>
<proteinExistence type="inferred from homology"/>
<dbReference type="Pfam" id="PF13839">
    <property type="entry name" value="PC-Esterase"/>
    <property type="match status" value="1"/>
</dbReference>
<keyword evidence="10" id="KW-1185">Reference proteome</keyword>
<keyword evidence="5" id="KW-1133">Transmembrane helix</keyword>
<dbReference type="AlphaFoldDB" id="D8RLT8"/>
<feature type="domain" description="Trichome birefringence-like C-terminal" evidence="7">
    <location>
        <begin position="51"/>
        <end position="329"/>
    </location>
</feature>
<dbReference type="FunCoup" id="D8RLT8">
    <property type="interactions" value="375"/>
</dbReference>
<dbReference type="GO" id="GO:0016413">
    <property type="term" value="F:O-acetyltransferase activity"/>
    <property type="evidence" value="ECO:0000318"/>
    <property type="project" value="GO_Central"/>
</dbReference>
<gene>
    <name evidence="9" type="ORF">SELMODRAFT_54250</name>
</gene>
<dbReference type="Pfam" id="PF14416">
    <property type="entry name" value="PMR5N"/>
    <property type="match status" value="1"/>
</dbReference>
<evidence type="ECO:0000256" key="2">
    <source>
        <dbReference type="ARBA" id="ARBA00007727"/>
    </source>
</evidence>
<evidence type="ECO:0000256" key="6">
    <source>
        <dbReference type="ARBA" id="ARBA00023136"/>
    </source>
</evidence>
<accession>D8RLT8</accession>
<organism evidence="10">
    <name type="scientific">Selaginella moellendorffii</name>
    <name type="common">Spikemoss</name>
    <dbReference type="NCBI Taxonomy" id="88036"/>
    <lineage>
        <taxon>Eukaryota</taxon>
        <taxon>Viridiplantae</taxon>
        <taxon>Streptophyta</taxon>
        <taxon>Embryophyta</taxon>
        <taxon>Tracheophyta</taxon>
        <taxon>Lycopodiopsida</taxon>
        <taxon>Selaginellales</taxon>
        <taxon>Selaginellaceae</taxon>
        <taxon>Selaginella</taxon>
    </lineage>
</organism>
<name>D8RLT8_SELML</name>
<dbReference type="InterPro" id="IPR029962">
    <property type="entry name" value="TBL"/>
</dbReference>
<dbReference type="InterPro" id="IPR025846">
    <property type="entry name" value="TBL_N"/>
</dbReference>
<reference evidence="9 10" key="1">
    <citation type="journal article" date="2011" name="Science">
        <title>The Selaginella genome identifies genetic changes associated with the evolution of vascular plants.</title>
        <authorList>
            <person name="Banks J.A."/>
            <person name="Nishiyama T."/>
            <person name="Hasebe M."/>
            <person name="Bowman J.L."/>
            <person name="Gribskov M."/>
            <person name="dePamphilis C."/>
            <person name="Albert V.A."/>
            <person name="Aono N."/>
            <person name="Aoyama T."/>
            <person name="Ambrose B.A."/>
            <person name="Ashton N.W."/>
            <person name="Axtell M.J."/>
            <person name="Barker E."/>
            <person name="Barker M.S."/>
            <person name="Bennetzen J.L."/>
            <person name="Bonawitz N.D."/>
            <person name="Chapple C."/>
            <person name="Cheng C."/>
            <person name="Correa L.G."/>
            <person name="Dacre M."/>
            <person name="DeBarry J."/>
            <person name="Dreyer I."/>
            <person name="Elias M."/>
            <person name="Engstrom E.M."/>
            <person name="Estelle M."/>
            <person name="Feng L."/>
            <person name="Finet C."/>
            <person name="Floyd S.K."/>
            <person name="Frommer W.B."/>
            <person name="Fujita T."/>
            <person name="Gramzow L."/>
            <person name="Gutensohn M."/>
            <person name="Harholt J."/>
            <person name="Hattori M."/>
            <person name="Heyl A."/>
            <person name="Hirai T."/>
            <person name="Hiwatashi Y."/>
            <person name="Ishikawa M."/>
            <person name="Iwata M."/>
            <person name="Karol K.G."/>
            <person name="Koehler B."/>
            <person name="Kolukisaoglu U."/>
            <person name="Kubo M."/>
            <person name="Kurata T."/>
            <person name="Lalonde S."/>
            <person name="Li K."/>
            <person name="Li Y."/>
            <person name="Litt A."/>
            <person name="Lyons E."/>
            <person name="Manning G."/>
            <person name="Maruyama T."/>
            <person name="Michael T.P."/>
            <person name="Mikami K."/>
            <person name="Miyazaki S."/>
            <person name="Morinaga S."/>
            <person name="Murata T."/>
            <person name="Mueller-Roeber B."/>
            <person name="Nelson D.R."/>
            <person name="Obara M."/>
            <person name="Oguri Y."/>
            <person name="Olmstead R.G."/>
            <person name="Onodera N."/>
            <person name="Petersen B.L."/>
            <person name="Pils B."/>
            <person name="Prigge M."/>
            <person name="Rensing S.A."/>
            <person name="Riano-Pachon D.M."/>
            <person name="Roberts A.W."/>
            <person name="Sato Y."/>
            <person name="Scheller H.V."/>
            <person name="Schulz B."/>
            <person name="Schulz C."/>
            <person name="Shakirov E.V."/>
            <person name="Shibagaki N."/>
            <person name="Shinohara N."/>
            <person name="Shippen D.E."/>
            <person name="Soerensen I."/>
            <person name="Sotooka R."/>
            <person name="Sugimoto N."/>
            <person name="Sugita M."/>
            <person name="Sumikawa N."/>
            <person name="Tanurdzic M."/>
            <person name="Theissen G."/>
            <person name="Ulvskov P."/>
            <person name="Wakazuki S."/>
            <person name="Weng J.K."/>
            <person name="Willats W.W."/>
            <person name="Wipf D."/>
            <person name="Wolf P.G."/>
            <person name="Yang L."/>
            <person name="Zimmer A.D."/>
            <person name="Zhu Q."/>
            <person name="Mitros T."/>
            <person name="Hellsten U."/>
            <person name="Loque D."/>
            <person name="Otillar R."/>
            <person name="Salamov A."/>
            <person name="Schmutz J."/>
            <person name="Shapiro H."/>
            <person name="Lindquist E."/>
            <person name="Lucas S."/>
            <person name="Rokhsar D."/>
            <person name="Grigoriev I.V."/>
        </authorList>
    </citation>
    <scope>NUCLEOTIDE SEQUENCE [LARGE SCALE GENOMIC DNA]</scope>
</reference>
<feature type="non-terminal residue" evidence="9">
    <location>
        <position position="1"/>
    </location>
</feature>
<dbReference type="GO" id="GO:0016020">
    <property type="term" value="C:membrane"/>
    <property type="evidence" value="ECO:0007669"/>
    <property type="project" value="UniProtKB-SubCell"/>
</dbReference>
<evidence type="ECO:0000256" key="4">
    <source>
        <dbReference type="ARBA" id="ARBA00022968"/>
    </source>
</evidence>
<dbReference type="eggNOG" id="ENOG502QPPC">
    <property type="taxonomic scope" value="Eukaryota"/>
</dbReference>
<feature type="non-terminal residue" evidence="9">
    <location>
        <position position="329"/>
    </location>
</feature>
<dbReference type="HOGENOM" id="CLU_020953_3_0_1"/>
<sequence>GRWIYDESYPLYESRSCPFIDDGFRCSENGRPDLGYLKWRWSSAENLRAPDPRAILDRLRGQRVVFVGDSIGRNQWESLLCILAQGVANKSRIFEENGEAITKHTGFLSFRFQDYNCTLEYYRSPFLVPQGRPPPGSPAKVRSAIHVDVLDWTSSRWIGARILVFNAGHWWNYEKTLRGGCYFAQRNRVNVTMPVGDAYARAIHTWGEWVRQRIDTSATAVFFRSYSSVHFRNGTWRSGGHCDRETMPGQASDGGQRREEAWTTRIARDTIAKLRGVRLLDIGEMTDLRRDGHPSLWYRGPNAGPAARSKQDCSHWCLPGVPDTWNLLL</sequence>
<dbReference type="EMBL" id="GL377583">
    <property type="protein sequence ID" value="EFJ26778.1"/>
    <property type="molecule type" value="Genomic_DNA"/>
</dbReference>
<evidence type="ECO:0000259" key="7">
    <source>
        <dbReference type="Pfam" id="PF13839"/>
    </source>
</evidence>
<evidence type="ECO:0000256" key="1">
    <source>
        <dbReference type="ARBA" id="ARBA00004167"/>
    </source>
</evidence>
<evidence type="ECO:0000259" key="8">
    <source>
        <dbReference type="Pfam" id="PF14416"/>
    </source>
</evidence>
<dbReference type="GO" id="GO:0005794">
    <property type="term" value="C:Golgi apparatus"/>
    <property type="evidence" value="ECO:0000318"/>
    <property type="project" value="GO_Central"/>
</dbReference>
<dbReference type="Proteomes" id="UP000001514">
    <property type="component" value="Unassembled WGS sequence"/>
</dbReference>
<protein>
    <submittedName>
        <fullName evidence="9">Uncharacterized protein</fullName>
    </submittedName>
</protein>
<dbReference type="STRING" id="88036.D8RLT8"/>
<comment type="subcellular location">
    <subcellularLocation>
        <location evidence="1">Membrane</location>
        <topology evidence="1">Single-pass membrane protein</topology>
    </subcellularLocation>
</comment>
<dbReference type="InterPro" id="IPR026057">
    <property type="entry name" value="TBL_C"/>
</dbReference>
<dbReference type="KEGG" id="smo:SELMODRAFT_54250"/>
<keyword evidence="3" id="KW-0812">Transmembrane</keyword>
<keyword evidence="6" id="KW-0472">Membrane</keyword>
<evidence type="ECO:0000256" key="5">
    <source>
        <dbReference type="ARBA" id="ARBA00022989"/>
    </source>
</evidence>
<keyword evidence="4" id="KW-0735">Signal-anchor</keyword>
<dbReference type="Gramene" id="EFJ26778">
    <property type="protein sequence ID" value="EFJ26778"/>
    <property type="gene ID" value="SELMODRAFT_54250"/>
</dbReference>
<dbReference type="OrthoDB" id="630188at2759"/>
<comment type="similarity">
    <text evidence="2">Belongs to the PC-esterase family. TBL subfamily.</text>
</comment>
<evidence type="ECO:0000313" key="9">
    <source>
        <dbReference type="EMBL" id="EFJ26778.1"/>
    </source>
</evidence>
<dbReference type="PANTHER" id="PTHR32285">
    <property type="entry name" value="PROTEIN TRICHOME BIREFRINGENCE-LIKE 9-RELATED"/>
    <property type="match status" value="1"/>
</dbReference>
<dbReference type="OMA" id="WIHTEVD"/>
<evidence type="ECO:0000313" key="10">
    <source>
        <dbReference type="Proteomes" id="UP000001514"/>
    </source>
</evidence>